<reference evidence="1" key="1">
    <citation type="submission" date="2023-07" db="EMBL/GenBank/DDBJ databases">
        <title>Black Yeasts Isolated from many extreme environments.</title>
        <authorList>
            <person name="Coleine C."/>
            <person name="Stajich J.E."/>
            <person name="Selbmann L."/>
        </authorList>
    </citation>
    <scope>NUCLEOTIDE SEQUENCE</scope>
    <source>
        <strain evidence="1">CCFEE 5714</strain>
    </source>
</reference>
<evidence type="ECO:0000313" key="1">
    <source>
        <dbReference type="EMBL" id="KAK3716312.1"/>
    </source>
</evidence>
<dbReference type="EMBL" id="JAUTXU010000043">
    <property type="protein sequence ID" value="KAK3716312.1"/>
    <property type="molecule type" value="Genomic_DNA"/>
</dbReference>
<proteinExistence type="predicted"/>
<accession>A0ACC3NG10</accession>
<keyword evidence="2" id="KW-1185">Reference proteome</keyword>
<name>A0ACC3NG10_9PEZI</name>
<protein>
    <submittedName>
        <fullName evidence="1">Uncharacterized protein</fullName>
    </submittedName>
</protein>
<dbReference type="Proteomes" id="UP001281147">
    <property type="component" value="Unassembled WGS sequence"/>
</dbReference>
<sequence>MPSAKDVGLKESAFETGTTEINSETSSRKNEPQVNVDDLGEAVRDPGPIGPAISSFWKKKADRLNLEEVATQKSVFDNPNLATYFKPNSDYENVHLFDPSERWTWAEELPLVRKMDWKVTAWACVAFFALDLPRGNISQANTDNFLEDLGLGTNDYNLGQTLFRTAFLLAELPSQLISKRLGPDIWIPAQMIMWSIVAGSQFFLTGRASFLTCRVLIGMLQGGFIPDIILYLSYFFKSAEMPFRLALFWMCMRMTDVVAPLIAAGVLQMRGVDGREGWRWLFLIEGILTLSIGIWSCFQMVPSISQTKARWRPNGWFTPREEKIAVNRVLRDDPSKGDMHNREGISLKLLWRALCDYNLWPIYALGLTFGVPFTTQDQYYTLTLRGLNFNTLQSNLLTIPAQFGTTITMLTCTYLSERLGQRSYFGIFAQIWMLPGIISLIVIPASTARWSMYAIVTIILSYPYPHPMHVAWTSRHSNSVGTRTVSAALYNMSVQLSNIIAYNIFREDDAPLYRRGNKVLTGFGCLTIVLYILTKVYYNFQNIRKRKMWNALSPEQQKEYLESTTDEGSKRLDFVYVS</sequence>
<evidence type="ECO:0000313" key="2">
    <source>
        <dbReference type="Proteomes" id="UP001281147"/>
    </source>
</evidence>
<comment type="caution">
    <text evidence="1">The sequence shown here is derived from an EMBL/GenBank/DDBJ whole genome shotgun (WGS) entry which is preliminary data.</text>
</comment>
<gene>
    <name evidence="1" type="ORF">LTR37_006462</name>
</gene>
<organism evidence="1 2">
    <name type="scientific">Vermiconidia calcicola</name>
    <dbReference type="NCBI Taxonomy" id="1690605"/>
    <lineage>
        <taxon>Eukaryota</taxon>
        <taxon>Fungi</taxon>
        <taxon>Dikarya</taxon>
        <taxon>Ascomycota</taxon>
        <taxon>Pezizomycotina</taxon>
        <taxon>Dothideomycetes</taxon>
        <taxon>Dothideomycetidae</taxon>
        <taxon>Mycosphaerellales</taxon>
        <taxon>Extremaceae</taxon>
        <taxon>Vermiconidia</taxon>
    </lineage>
</organism>